<sequence>MSHVLFPKSLKRVNKHSKTLLVER</sequence>
<proteinExistence type="predicted"/>
<organism evidence="1">
    <name type="scientific">Arundo donax</name>
    <name type="common">Giant reed</name>
    <name type="synonym">Donax arundinaceus</name>
    <dbReference type="NCBI Taxonomy" id="35708"/>
    <lineage>
        <taxon>Eukaryota</taxon>
        <taxon>Viridiplantae</taxon>
        <taxon>Streptophyta</taxon>
        <taxon>Embryophyta</taxon>
        <taxon>Tracheophyta</taxon>
        <taxon>Spermatophyta</taxon>
        <taxon>Magnoliopsida</taxon>
        <taxon>Liliopsida</taxon>
        <taxon>Poales</taxon>
        <taxon>Poaceae</taxon>
        <taxon>PACMAD clade</taxon>
        <taxon>Arundinoideae</taxon>
        <taxon>Arundineae</taxon>
        <taxon>Arundo</taxon>
    </lineage>
</organism>
<accession>A0A0A9BSB0</accession>
<reference evidence="1" key="2">
    <citation type="journal article" date="2015" name="Data Brief">
        <title>Shoot transcriptome of the giant reed, Arundo donax.</title>
        <authorList>
            <person name="Barrero R.A."/>
            <person name="Guerrero F.D."/>
            <person name="Moolhuijzen P."/>
            <person name="Goolsby J.A."/>
            <person name="Tidwell J."/>
            <person name="Bellgard S.E."/>
            <person name="Bellgard M.I."/>
        </authorList>
    </citation>
    <scope>NUCLEOTIDE SEQUENCE</scope>
    <source>
        <tissue evidence="1">Shoot tissue taken approximately 20 cm above the soil surface</tissue>
    </source>
</reference>
<dbReference type="AlphaFoldDB" id="A0A0A9BSB0"/>
<dbReference type="EMBL" id="GBRH01235758">
    <property type="protein sequence ID" value="JAD62137.1"/>
    <property type="molecule type" value="Transcribed_RNA"/>
</dbReference>
<reference evidence="1" key="1">
    <citation type="submission" date="2014-09" db="EMBL/GenBank/DDBJ databases">
        <authorList>
            <person name="Magalhaes I.L.F."/>
            <person name="Oliveira U."/>
            <person name="Santos F.R."/>
            <person name="Vidigal T.H.D.A."/>
            <person name="Brescovit A.D."/>
            <person name="Santos A.J."/>
        </authorList>
    </citation>
    <scope>NUCLEOTIDE SEQUENCE</scope>
    <source>
        <tissue evidence="1">Shoot tissue taken approximately 20 cm above the soil surface</tissue>
    </source>
</reference>
<protein>
    <submittedName>
        <fullName evidence="1">Uncharacterized protein</fullName>
    </submittedName>
</protein>
<evidence type="ECO:0000313" key="1">
    <source>
        <dbReference type="EMBL" id="JAD62137.1"/>
    </source>
</evidence>
<name>A0A0A9BSB0_ARUDO</name>